<proteinExistence type="predicted"/>
<feature type="compositionally biased region" description="Low complexity" evidence="1">
    <location>
        <begin position="522"/>
        <end position="537"/>
    </location>
</feature>
<dbReference type="InterPro" id="IPR039712">
    <property type="entry name" value="Meu6"/>
</dbReference>
<dbReference type="EMBL" id="DS268110">
    <property type="protein sequence ID" value="KMM68076.1"/>
    <property type="molecule type" value="Genomic_DNA"/>
</dbReference>
<feature type="compositionally biased region" description="Basic and acidic residues" evidence="1">
    <location>
        <begin position="220"/>
        <end position="240"/>
    </location>
</feature>
<evidence type="ECO:0000313" key="3">
    <source>
        <dbReference type="EMBL" id="KMM68076.1"/>
    </source>
</evidence>
<dbReference type="InterPro" id="IPR011993">
    <property type="entry name" value="PH-like_dom_sf"/>
</dbReference>
<feature type="compositionally biased region" description="Low complexity" evidence="1">
    <location>
        <begin position="10"/>
        <end position="33"/>
    </location>
</feature>
<dbReference type="PROSITE" id="PS50003">
    <property type="entry name" value="PH_DOMAIN"/>
    <property type="match status" value="1"/>
</dbReference>
<feature type="compositionally biased region" description="Low complexity" evidence="1">
    <location>
        <begin position="562"/>
        <end position="576"/>
    </location>
</feature>
<accession>A0A0J6F585</accession>
<gene>
    <name evidence="3" type="ORF">CPAG_04407</name>
</gene>
<feature type="compositionally biased region" description="Basic and acidic residues" evidence="1">
    <location>
        <begin position="420"/>
        <end position="443"/>
    </location>
</feature>
<feature type="compositionally biased region" description="Basic and acidic residues" evidence="1">
    <location>
        <begin position="258"/>
        <end position="286"/>
    </location>
</feature>
<organism evidence="3 4">
    <name type="scientific">Coccidioides posadasii RMSCC 3488</name>
    <dbReference type="NCBI Taxonomy" id="454284"/>
    <lineage>
        <taxon>Eukaryota</taxon>
        <taxon>Fungi</taxon>
        <taxon>Dikarya</taxon>
        <taxon>Ascomycota</taxon>
        <taxon>Pezizomycotina</taxon>
        <taxon>Eurotiomycetes</taxon>
        <taxon>Eurotiomycetidae</taxon>
        <taxon>Onygenales</taxon>
        <taxon>Onygenaceae</taxon>
        <taxon>Coccidioides</taxon>
    </lineage>
</organism>
<dbReference type="OrthoDB" id="5593352at2759"/>
<feature type="compositionally biased region" description="Basic and acidic residues" evidence="1">
    <location>
        <begin position="34"/>
        <end position="52"/>
    </location>
</feature>
<protein>
    <recommendedName>
        <fullName evidence="2">PH domain-containing protein</fullName>
    </recommendedName>
</protein>
<dbReference type="SUPFAM" id="SSF50729">
    <property type="entry name" value="PH domain-like"/>
    <property type="match status" value="1"/>
</dbReference>
<evidence type="ECO:0000259" key="2">
    <source>
        <dbReference type="PROSITE" id="PS50003"/>
    </source>
</evidence>
<feature type="compositionally biased region" description="Basic and acidic residues" evidence="1">
    <location>
        <begin position="317"/>
        <end position="329"/>
    </location>
</feature>
<feature type="region of interest" description="Disordered" evidence="1">
    <location>
        <begin position="1"/>
        <end position="63"/>
    </location>
</feature>
<reference evidence="4" key="3">
    <citation type="journal article" date="2010" name="Genome Res.">
        <title>Population genomic sequencing of Coccidioides fungi reveals recent hybridization and transposon control.</title>
        <authorList>
            <person name="Neafsey D.E."/>
            <person name="Barker B.M."/>
            <person name="Sharpton T.J."/>
            <person name="Stajich J.E."/>
            <person name="Park D.J."/>
            <person name="Whiston E."/>
            <person name="Hung C.-Y."/>
            <person name="McMahan C."/>
            <person name="White J."/>
            <person name="Sykes S."/>
            <person name="Heiman D."/>
            <person name="Young S."/>
            <person name="Zeng Q."/>
            <person name="Abouelleil A."/>
            <person name="Aftuck L."/>
            <person name="Bessette D."/>
            <person name="Brown A."/>
            <person name="FitzGerald M."/>
            <person name="Lui A."/>
            <person name="Macdonald J.P."/>
            <person name="Priest M."/>
            <person name="Orbach M.J."/>
            <person name="Galgiani J.N."/>
            <person name="Kirkland T.N."/>
            <person name="Cole G.T."/>
            <person name="Birren B.W."/>
            <person name="Henn M.R."/>
            <person name="Taylor J.W."/>
            <person name="Rounsley S.D."/>
        </authorList>
    </citation>
    <scope>NUCLEOTIDE SEQUENCE [LARGE SCALE GENOMIC DNA]</scope>
    <source>
        <strain evidence="4">RMSCC 3488</strain>
    </source>
</reference>
<dbReference type="InterPro" id="IPR001849">
    <property type="entry name" value="PH_domain"/>
</dbReference>
<feature type="region of interest" description="Disordered" evidence="1">
    <location>
        <begin position="207"/>
        <end position="576"/>
    </location>
</feature>
<evidence type="ECO:0000256" key="1">
    <source>
        <dbReference type="SAM" id="MobiDB-lite"/>
    </source>
</evidence>
<dbReference type="AlphaFoldDB" id="A0A0J6F585"/>
<feature type="compositionally biased region" description="Low complexity" evidence="1">
    <location>
        <begin position="291"/>
        <end position="316"/>
    </location>
</feature>
<feature type="compositionally biased region" description="Low complexity" evidence="1">
    <location>
        <begin position="447"/>
        <end position="456"/>
    </location>
</feature>
<dbReference type="PANTHER" id="PTHR42073:SF1">
    <property type="entry name" value="MEIOTIC EXPRESSION UP-REGULATED PROTEIN 6"/>
    <property type="match status" value="1"/>
</dbReference>
<dbReference type="Pfam" id="PF15406">
    <property type="entry name" value="PH_6"/>
    <property type="match status" value="1"/>
</dbReference>
<reference evidence="3 4" key="1">
    <citation type="submission" date="2007-06" db="EMBL/GenBank/DDBJ databases">
        <title>The Genome Sequence of Coccidioides posadasii RMSCC_3488.</title>
        <authorList>
            <consortium name="Coccidioides Genome Resources Consortium"/>
            <consortium name="The Broad Institute Genome Sequencing Platform"/>
            <person name="Henn M.R."/>
            <person name="Sykes S."/>
            <person name="Young S."/>
            <person name="Jaffe D."/>
            <person name="Berlin A."/>
            <person name="Alvarez P."/>
            <person name="Butler J."/>
            <person name="Gnerre S."/>
            <person name="Grabherr M."/>
            <person name="Mauceli E."/>
            <person name="Brockman W."/>
            <person name="Kodira C."/>
            <person name="Alvarado L."/>
            <person name="Zeng Q."/>
            <person name="Crawford M."/>
            <person name="Antoine C."/>
            <person name="Devon K."/>
            <person name="Galgiani J."/>
            <person name="Orsborn K."/>
            <person name="Lewis M.L."/>
            <person name="Nusbaum C."/>
            <person name="Galagan J."/>
            <person name="Birren B."/>
        </authorList>
    </citation>
    <scope>NUCLEOTIDE SEQUENCE [LARGE SCALE GENOMIC DNA]</scope>
    <source>
        <strain evidence="3 4">RMSCC 3488</strain>
    </source>
</reference>
<evidence type="ECO:0000313" key="4">
    <source>
        <dbReference type="Proteomes" id="UP000054567"/>
    </source>
</evidence>
<dbReference type="Proteomes" id="UP000054567">
    <property type="component" value="Unassembled WGS sequence"/>
</dbReference>
<dbReference type="PANTHER" id="PTHR42073">
    <property type="entry name" value="MEIOTIC EXPRESSION UP-REGULATED PROTEIN 6"/>
    <property type="match status" value="1"/>
</dbReference>
<name>A0A0J6F585_COCPO</name>
<dbReference type="Gene3D" id="2.30.29.30">
    <property type="entry name" value="Pleckstrin-homology domain (PH domain)/Phosphotyrosine-binding domain (PTB)"/>
    <property type="match status" value="1"/>
</dbReference>
<dbReference type="VEuPathDB" id="FungiDB:CPAG_04407"/>
<dbReference type="InterPro" id="IPR039483">
    <property type="entry name" value="Meu6_PH_dom"/>
</dbReference>
<feature type="domain" description="PH" evidence="2">
    <location>
        <begin position="55"/>
        <end position="182"/>
    </location>
</feature>
<feature type="compositionally biased region" description="Basic residues" evidence="1">
    <location>
        <begin position="241"/>
        <end position="250"/>
    </location>
</feature>
<sequence>MSEAQKPVEETPVAPPAAETAAPTTEAQPPAAEAPKDAPAEPEEPAKEEQKAEVTPATDGVLGHKAPGLVKSLRFSKRYFWFSDDAVEVSKLGTYFQNEKLSIAHPTAAWASQTGKGLLFIAKRAEDKAHPTGMINLAEVSDIAKEGSNELTFKWNGHKHAFQATSGDERDSWFAAIEAKSAEGKAEKETIVGSDGYKAELEKLTAKPAAATVAPSSPKKSLEAKGKDATKKPEGEEAKAKSRSQSRKRASIFGNILGKKDEGEAKKEEPKTEDKAEGEDAKKPEAETPAEEPAAAAATTEAETPAETTEAAPATEAKQEEPKRPEAKAKRSSVFGSFLQKVTNQGHGKADKEPAAKPAETTTTVSSTAPQLGDPVNPDASEPIQPESVTQPEANEPAKETQEEPATSPSSIKGGFLNFIKKDKHEEKKEAKPEDKSDKKPEDAPAAEEPAAPEQATGATLKEKRRTSFFGNFGTKKEKKVEAAEGEQAEGEQAKARSPSIPRLGGLFRKPSKAVKKDKEVAPAPAEGEAPAENTEITEIKETTETATPAVNGAETSENKPAEPAAPAAQPVQAAA</sequence>
<reference evidence="4" key="2">
    <citation type="journal article" date="2009" name="Genome Res.">
        <title>Comparative genomic analyses of the human fungal pathogens Coccidioides and their relatives.</title>
        <authorList>
            <person name="Sharpton T.J."/>
            <person name="Stajich J.E."/>
            <person name="Rounsley S.D."/>
            <person name="Gardner M.J."/>
            <person name="Wortman J.R."/>
            <person name="Jordar V.S."/>
            <person name="Maiti R."/>
            <person name="Kodira C.D."/>
            <person name="Neafsey D.E."/>
            <person name="Zeng Q."/>
            <person name="Hung C.-Y."/>
            <person name="McMahan C."/>
            <person name="Muszewska A."/>
            <person name="Grynberg M."/>
            <person name="Mandel M.A."/>
            <person name="Kellner E.M."/>
            <person name="Barker B.M."/>
            <person name="Galgiani J.N."/>
            <person name="Orbach M.J."/>
            <person name="Kirkland T.N."/>
            <person name="Cole G.T."/>
            <person name="Henn M.R."/>
            <person name="Birren B.W."/>
            <person name="Taylor J.W."/>
        </authorList>
    </citation>
    <scope>NUCLEOTIDE SEQUENCE [LARGE SCALE GENOMIC DNA]</scope>
    <source>
        <strain evidence="4">RMSCC 3488</strain>
    </source>
</reference>